<dbReference type="Proteomes" id="UP000535020">
    <property type="component" value="Unassembled WGS sequence"/>
</dbReference>
<dbReference type="GO" id="GO:0051301">
    <property type="term" value="P:cell division"/>
    <property type="evidence" value="ECO:0007669"/>
    <property type="project" value="UniProtKB-KW"/>
</dbReference>
<comment type="caution">
    <text evidence="1">The sequence shown here is derived from an EMBL/GenBank/DDBJ whole genome shotgun (WGS) entry which is preliminary data.</text>
</comment>
<keyword evidence="2" id="KW-1185">Reference proteome</keyword>
<gene>
    <name evidence="1" type="ORF">HZF10_12525</name>
</gene>
<dbReference type="RefSeq" id="WP_176006563.1">
    <property type="nucleotide sequence ID" value="NZ_JABWMI010000014.1"/>
</dbReference>
<sequence>MKRFNWENIRLVLIFIVVGFLFAFSANRNEHRALKKSEVAFEQTENLFLTPEAVNKLLIEKNRASETVAKENLDLNKLENAVNAHEMVEKSQVYVSVDGVLKAKVKQKTPVVRVFDGSGSFYIDYQGKKMPLSTLYTARVPLVSGTMDANNPELIKVFRSIHDDDFLKKNIIGIKMLPNGALVMKNRNYAYEIDFGRPIHIDRKFKNYKAFFQKAALDSTINNYKRINLIFTQQVVCSK</sequence>
<accession>A0A7Y8Y3D4</accession>
<proteinExistence type="predicted"/>
<reference evidence="1 2" key="1">
    <citation type="submission" date="2020-07" db="EMBL/GenBank/DDBJ databases">
        <authorList>
            <person name="Sun Q."/>
        </authorList>
    </citation>
    <scope>NUCLEOTIDE SEQUENCE [LARGE SCALE GENOMIC DNA]</scope>
    <source>
        <strain evidence="1 2">MAH-1</strain>
    </source>
</reference>
<organism evidence="1 2">
    <name type="scientific">Flavobacterium agri</name>
    <dbReference type="NCBI Taxonomy" id="2743471"/>
    <lineage>
        <taxon>Bacteria</taxon>
        <taxon>Pseudomonadati</taxon>
        <taxon>Bacteroidota</taxon>
        <taxon>Flavobacteriia</taxon>
        <taxon>Flavobacteriales</taxon>
        <taxon>Flavobacteriaceae</taxon>
        <taxon>Flavobacterium</taxon>
    </lineage>
</organism>
<keyword evidence="1" id="KW-0132">Cell division</keyword>
<protein>
    <submittedName>
        <fullName evidence="1">Cell division protein FtsQ</fullName>
    </submittedName>
</protein>
<dbReference type="EMBL" id="JACBJI010000005">
    <property type="protein sequence ID" value="NYA71751.1"/>
    <property type="molecule type" value="Genomic_DNA"/>
</dbReference>
<name>A0A7Y8Y3D4_9FLAO</name>
<evidence type="ECO:0000313" key="1">
    <source>
        <dbReference type="EMBL" id="NYA71751.1"/>
    </source>
</evidence>
<dbReference type="AlphaFoldDB" id="A0A7Y8Y3D4"/>
<evidence type="ECO:0000313" key="2">
    <source>
        <dbReference type="Proteomes" id="UP000535020"/>
    </source>
</evidence>
<keyword evidence="1" id="KW-0131">Cell cycle</keyword>